<dbReference type="GO" id="GO:0004674">
    <property type="term" value="F:protein serine/threonine kinase activity"/>
    <property type="evidence" value="ECO:0007669"/>
    <property type="project" value="UniProtKB-KW"/>
</dbReference>
<evidence type="ECO:0000256" key="7">
    <source>
        <dbReference type="ARBA" id="ARBA00047951"/>
    </source>
</evidence>
<dbReference type="GO" id="GO:0007166">
    <property type="term" value="P:cell surface receptor signaling pathway"/>
    <property type="evidence" value="ECO:0007669"/>
    <property type="project" value="InterPro"/>
</dbReference>
<evidence type="ECO:0000259" key="10">
    <source>
        <dbReference type="PROSITE" id="PS50011"/>
    </source>
</evidence>
<dbReference type="InterPro" id="IPR008271">
    <property type="entry name" value="Ser/Thr_kinase_AS"/>
</dbReference>
<protein>
    <recommendedName>
        <fullName evidence="10">Protein kinase domain-containing protein</fullName>
    </recommendedName>
</protein>
<keyword evidence="1" id="KW-0723">Serine/threonine-protein kinase</keyword>
<evidence type="ECO:0000313" key="12">
    <source>
        <dbReference type="Proteomes" id="UP000236630"/>
    </source>
</evidence>
<dbReference type="InterPro" id="IPR045274">
    <property type="entry name" value="WAK-like"/>
</dbReference>
<dbReference type="SMART" id="SM00220">
    <property type="entry name" value="S_TKc"/>
    <property type="match status" value="1"/>
</dbReference>
<proteinExistence type="predicted"/>
<evidence type="ECO:0000256" key="9">
    <source>
        <dbReference type="SAM" id="Phobius"/>
    </source>
</evidence>
<keyword evidence="2" id="KW-0808">Transferase</keyword>
<dbReference type="Gene3D" id="3.30.200.20">
    <property type="entry name" value="Phosphorylase Kinase, domain 1"/>
    <property type="match status" value="2"/>
</dbReference>
<dbReference type="AlphaFoldDB" id="A0A2H5QH67"/>
<dbReference type="PANTHER" id="PTHR27005">
    <property type="entry name" value="WALL-ASSOCIATED RECEPTOR KINASE-LIKE 21"/>
    <property type="match status" value="1"/>
</dbReference>
<evidence type="ECO:0000256" key="5">
    <source>
        <dbReference type="ARBA" id="ARBA00022840"/>
    </source>
</evidence>
<accession>A0A2H5QH67</accession>
<name>A0A2H5QH67_CITUN</name>
<evidence type="ECO:0000313" key="11">
    <source>
        <dbReference type="EMBL" id="GAY63565.1"/>
    </source>
</evidence>
<evidence type="ECO:0000256" key="4">
    <source>
        <dbReference type="ARBA" id="ARBA00022777"/>
    </source>
</evidence>
<keyword evidence="5 8" id="KW-0067">ATP-binding</keyword>
<evidence type="ECO:0000256" key="3">
    <source>
        <dbReference type="ARBA" id="ARBA00022741"/>
    </source>
</evidence>
<evidence type="ECO:0000256" key="8">
    <source>
        <dbReference type="PROSITE-ProRule" id="PRU10141"/>
    </source>
</evidence>
<dbReference type="FunFam" id="3.30.200.20:FF:001332">
    <property type="entry name" value="Wall-associated receptor kinase-like 10"/>
    <property type="match status" value="1"/>
</dbReference>
<feature type="binding site" evidence="8">
    <location>
        <position position="488"/>
    </location>
    <ligand>
        <name>ATP</name>
        <dbReference type="ChEBI" id="CHEBI:30616"/>
    </ligand>
</feature>
<keyword evidence="3 8" id="KW-0547">Nucleotide-binding</keyword>
<evidence type="ECO:0000256" key="1">
    <source>
        <dbReference type="ARBA" id="ARBA00022527"/>
    </source>
</evidence>
<dbReference type="InterPro" id="IPR001245">
    <property type="entry name" value="Ser-Thr/Tyr_kinase_cat_dom"/>
</dbReference>
<evidence type="ECO:0000256" key="6">
    <source>
        <dbReference type="ARBA" id="ARBA00047558"/>
    </source>
</evidence>
<keyword evidence="9" id="KW-1133">Transmembrane helix</keyword>
<reference evidence="11 12" key="1">
    <citation type="journal article" date="2017" name="Front. Genet.">
        <title>Draft sequencing of the heterozygous diploid genome of Satsuma (Citrus unshiu Marc.) using a hybrid assembly approach.</title>
        <authorList>
            <person name="Shimizu T."/>
            <person name="Tanizawa Y."/>
            <person name="Mochizuki T."/>
            <person name="Nagasaki H."/>
            <person name="Yoshioka T."/>
            <person name="Toyoda A."/>
            <person name="Fujiyama A."/>
            <person name="Kaminuma E."/>
            <person name="Nakamura Y."/>
        </authorList>
    </citation>
    <scope>NUCLEOTIDE SEQUENCE [LARGE SCALE GENOMIC DNA]</scope>
    <source>
        <strain evidence="12">cv. Miyagawa wase</strain>
    </source>
</reference>
<dbReference type="Pfam" id="PF07714">
    <property type="entry name" value="PK_Tyr_Ser-Thr"/>
    <property type="match status" value="3"/>
</dbReference>
<dbReference type="CDD" id="cd00054">
    <property type="entry name" value="EGF_CA"/>
    <property type="match status" value="1"/>
</dbReference>
<organism evidence="11 12">
    <name type="scientific">Citrus unshiu</name>
    <name type="common">Satsuma mandarin</name>
    <name type="synonym">Citrus nobilis var. unshiu</name>
    <dbReference type="NCBI Taxonomy" id="55188"/>
    <lineage>
        <taxon>Eukaryota</taxon>
        <taxon>Viridiplantae</taxon>
        <taxon>Streptophyta</taxon>
        <taxon>Embryophyta</taxon>
        <taxon>Tracheophyta</taxon>
        <taxon>Spermatophyta</taxon>
        <taxon>Magnoliopsida</taxon>
        <taxon>eudicotyledons</taxon>
        <taxon>Gunneridae</taxon>
        <taxon>Pentapetalae</taxon>
        <taxon>rosids</taxon>
        <taxon>malvids</taxon>
        <taxon>Sapindales</taxon>
        <taxon>Rutaceae</taxon>
        <taxon>Aurantioideae</taxon>
        <taxon>Citrus</taxon>
    </lineage>
</organism>
<dbReference type="Gene3D" id="1.10.510.10">
    <property type="entry name" value="Transferase(Phosphotransferase) domain 1"/>
    <property type="match status" value="3"/>
</dbReference>
<dbReference type="PROSITE" id="PS00108">
    <property type="entry name" value="PROTEIN_KINASE_ST"/>
    <property type="match status" value="1"/>
</dbReference>
<dbReference type="SUPFAM" id="SSF56112">
    <property type="entry name" value="Protein kinase-like (PK-like)"/>
    <property type="match status" value="3"/>
</dbReference>
<dbReference type="EMBL" id="BDQV01000358">
    <property type="protein sequence ID" value="GAY63565.1"/>
    <property type="molecule type" value="Genomic_DNA"/>
</dbReference>
<dbReference type="GO" id="GO:0005886">
    <property type="term" value="C:plasma membrane"/>
    <property type="evidence" value="ECO:0007669"/>
    <property type="project" value="TreeGrafter"/>
</dbReference>
<dbReference type="InterPro" id="IPR000719">
    <property type="entry name" value="Prot_kinase_dom"/>
</dbReference>
<keyword evidence="9" id="KW-0812">Transmembrane</keyword>
<keyword evidence="9" id="KW-0472">Membrane</keyword>
<comment type="catalytic activity">
    <reaction evidence="6">
        <text>L-seryl-[protein] + ATP = O-phospho-L-seryl-[protein] + ADP + H(+)</text>
        <dbReference type="Rhea" id="RHEA:17989"/>
        <dbReference type="Rhea" id="RHEA-COMP:9863"/>
        <dbReference type="Rhea" id="RHEA-COMP:11604"/>
        <dbReference type="ChEBI" id="CHEBI:15378"/>
        <dbReference type="ChEBI" id="CHEBI:29999"/>
        <dbReference type="ChEBI" id="CHEBI:30616"/>
        <dbReference type="ChEBI" id="CHEBI:83421"/>
        <dbReference type="ChEBI" id="CHEBI:456216"/>
    </reaction>
</comment>
<comment type="caution">
    <text evidence="11">The sequence shown here is derived from an EMBL/GenBank/DDBJ whole genome shotgun (WGS) entry which is preliminary data.</text>
</comment>
<comment type="catalytic activity">
    <reaction evidence="7">
        <text>L-threonyl-[protein] + ATP = O-phospho-L-threonyl-[protein] + ADP + H(+)</text>
        <dbReference type="Rhea" id="RHEA:46608"/>
        <dbReference type="Rhea" id="RHEA-COMP:11060"/>
        <dbReference type="Rhea" id="RHEA-COMP:11605"/>
        <dbReference type="ChEBI" id="CHEBI:15378"/>
        <dbReference type="ChEBI" id="CHEBI:30013"/>
        <dbReference type="ChEBI" id="CHEBI:30616"/>
        <dbReference type="ChEBI" id="CHEBI:61977"/>
        <dbReference type="ChEBI" id="CHEBI:456216"/>
    </reaction>
</comment>
<dbReference type="PROSITE" id="PS00107">
    <property type="entry name" value="PROTEIN_KINASE_ATP"/>
    <property type="match status" value="1"/>
</dbReference>
<keyword evidence="4" id="KW-0418">Kinase</keyword>
<dbReference type="PROSITE" id="PS50011">
    <property type="entry name" value="PROTEIN_KINASE_DOM"/>
    <property type="match status" value="2"/>
</dbReference>
<dbReference type="PANTHER" id="PTHR27005:SF521">
    <property type="entry name" value="WALL-ASSOCIATED RECEPTOR KINASE-LIKE 6"/>
    <property type="match status" value="1"/>
</dbReference>
<dbReference type="InterPro" id="IPR017441">
    <property type="entry name" value="Protein_kinase_ATP_BS"/>
</dbReference>
<evidence type="ECO:0000256" key="2">
    <source>
        <dbReference type="ARBA" id="ARBA00022679"/>
    </source>
</evidence>
<dbReference type="GO" id="GO:0005524">
    <property type="term" value="F:ATP binding"/>
    <property type="evidence" value="ECO:0007669"/>
    <property type="project" value="UniProtKB-UniRule"/>
</dbReference>
<sequence>MAVKKSKSVHESNVEQFINEVVILSQINHRNVVKILGCCLETEVPLLVYEFIPNGSLYQHIHEQTDDQLPITWEMCLRITVEVSRALSYLHSAASIPIYHLDIKSANILLVDKYQAKISDFRTFKLRAIDGTHLTTQVKVTFGYVDPKYFRSSQFTEKSDVYSFSVVLVELLTGQKPIHLVDVEENRSLAAYFSKEAEKEEVITVAMVAKRCLNLNGKKQPTMKEVTLELAGIRASIGASVLLQCEEINFVDYDNARHFKTSSSSTGSFFNNFSIYQLKMAPSSHPFLHHAAAIMAREKGSRPLRFSDTRNKLTAIGCDTLAYMGDPDGSFWSGCISICTNESAKLNESSCSGIGCCQTPLLKSLKSLELTLRSVHNHEDMGEFMRNTIGSYTCVCPIGMYGDGKVDCQGFHITTIVAVIGAVIFSVIVGILIFIGCIERRKQKNFLKSGELVKATENFNESHFLGEGGFGSVYKGVLPDNTQIAVKKPKEQNSDKSGIFKEMGIVSRINHKNVVKILGLCLQTKVPLLVYEFVSKETLSHHIYDKSSQASQLIMTGNLIENSDVYSFGVVFVELLTGVKPGSRMTLASNETINIVQYFSLQLKIIILSFRVADESEMGEVENVAELAGECLRSSCAKRPTMKQVSEELDSEEMEHLLGESSAHAMAMIAQPNTQTFESFDIENYGYSMIWKRPLTTTMTVECLVKVAKALCSKKCDVYIFGIVPVKLLNEQKSIRLVDAEENRSLAAYFLQVMNENRLFEVFDAQVLREAEKEEVITVAMVKKRCWNFDGKKRPAMKEVALELAGIRASIGPSFMQQNSEEIGFVSYHNTRHIETGSSSTGFE</sequence>
<feature type="domain" description="Protein kinase" evidence="10">
    <location>
        <begin position="459"/>
        <end position="815"/>
    </location>
</feature>
<keyword evidence="12" id="KW-1185">Reference proteome</keyword>
<gene>
    <name evidence="11" type="ORF">CUMW_226600</name>
</gene>
<dbReference type="Proteomes" id="UP000236630">
    <property type="component" value="Unassembled WGS sequence"/>
</dbReference>
<feature type="transmembrane region" description="Helical" evidence="9">
    <location>
        <begin position="416"/>
        <end position="438"/>
    </location>
</feature>
<feature type="domain" description="Protein kinase" evidence="10">
    <location>
        <begin position="1"/>
        <end position="233"/>
    </location>
</feature>
<dbReference type="InterPro" id="IPR011009">
    <property type="entry name" value="Kinase-like_dom_sf"/>
</dbReference>